<dbReference type="InterPro" id="IPR011322">
    <property type="entry name" value="N-reg_PII-like_a/b"/>
</dbReference>
<dbReference type="KEGG" id="mif:Metin_1221"/>
<dbReference type="GeneID" id="9132240"/>
<proteinExistence type="inferred from homology"/>
<dbReference type="eggNOG" id="arCOG04967">
    <property type="taxonomic scope" value="Archaea"/>
</dbReference>
<protein>
    <submittedName>
        <fullName evidence="2">Uncharacterized protein</fullName>
    </submittedName>
</protein>
<evidence type="ECO:0000313" key="2">
    <source>
        <dbReference type="EMBL" id="ADG13874.1"/>
    </source>
</evidence>
<keyword evidence="3" id="KW-1185">Reference proteome</keyword>
<comment type="similarity">
    <text evidence="1">Belongs to the UPF0166 family.</text>
</comment>
<dbReference type="EMBL" id="CP002009">
    <property type="protein sequence ID" value="ADG13874.1"/>
    <property type="molecule type" value="Genomic_DNA"/>
</dbReference>
<evidence type="ECO:0000313" key="3">
    <source>
        <dbReference type="Proteomes" id="UP000002061"/>
    </source>
</evidence>
<reference evidence="2" key="1">
    <citation type="submission" date="2010-04" db="EMBL/GenBank/DDBJ databases">
        <title>Complete sequence of Methanocaldococcus infernus ME.</title>
        <authorList>
            <consortium name="US DOE Joint Genome Institute"/>
            <person name="Lucas S."/>
            <person name="Copeland A."/>
            <person name="Lapidus A."/>
            <person name="Cheng J.-F."/>
            <person name="Bruce D."/>
            <person name="Goodwin L."/>
            <person name="Pitluck S."/>
            <person name="Munk A.C."/>
            <person name="Detter J.C."/>
            <person name="Han C."/>
            <person name="Tapia R."/>
            <person name="Land M."/>
            <person name="Hauser L."/>
            <person name="Kyrpides N."/>
            <person name="Mikhailova N."/>
            <person name="Sieprawska-Lupa M."/>
            <person name="Whitman W.B."/>
            <person name="Woyke T."/>
        </authorList>
    </citation>
    <scope>NUCLEOTIDE SEQUENCE [LARGE SCALE GENOMIC DNA]</scope>
    <source>
        <strain evidence="2">ME</strain>
    </source>
</reference>
<organism evidence="2 3">
    <name type="scientific">Methanocaldococcus infernus (strain DSM 11812 / JCM 15783 / ME)</name>
    <dbReference type="NCBI Taxonomy" id="573063"/>
    <lineage>
        <taxon>Archaea</taxon>
        <taxon>Methanobacteriati</taxon>
        <taxon>Methanobacteriota</taxon>
        <taxon>Methanomada group</taxon>
        <taxon>Methanococci</taxon>
        <taxon>Methanococcales</taxon>
        <taxon>Methanocaldococcaceae</taxon>
        <taxon>Methanocaldococcus</taxon>
    </lineage>
</organism>
<dbReference type="STRING" id="573063.Metin_1221"/>
<dbReference type="Proteomes" id="UP000002061">
    <property type="component" value="Chromosome"/>
</dbReference>
<evidence type="ECO:0000256" key="1">
    <source>
        <dbReference type="ARBA" id="ARBA00010554"/>
    </source>
</evidence>
<accession>D5VTH1</accession>
<gene>
    <name evidence="2" type="ordered locus">Metin_1221</name>
</gene>
<dbReference type="Gene3D" id="3.30.70.120">
    <property type="match status" value="1"/>
</dbReference>
<dbReference type="SUPFAM" id="SSF54913">
    <property type="entry name" value="GlnB-like"/>
    <property type="match status" value="1"/>
</dbReference>
<name>D5VTH1_METIM</name>
<dbReference type="PANTHER" id="PTHR35983">
    <property type="entry name" value="UPF0166 PROTEIN TM_0021"/>
    <property type="match status" value="1"/>
</dbReference>
<dbReference type="AlphaFoldDB" id="D5VTH1"/>
<dbReference type="InterPro" id="IPR015867">
    <property type="entry name" value="N-reg_PII/ATP_PRibTrfase_C"/>
</dbReference>
<dbReference type="HOGENOM" id="CLU_146749_2_0_2"/>
<dbReference type="RefSeq" id="WP_013100619.1">
    <property type="nucleotide sequence ID" value="NC_014122.1"/>
</dbReference>
<dbReference type="PANTHER" id="PTHR35983:SF1">
    <property type="entry name" value="UPF0166 PROTEIN TM_0021"/>
    <property type="match status" value="1"/>
</dbReference>
<dbReference type="Pfam" id="PF02641">
    <property type="entry name" value="DUF190"/>
    <property type="match status" value="1"/>
</dbReference>
<dbReference type="InterPro" id="IPR003793">
    <property type="entry name" value="UPF0166"/>
</dbReference>
<dbReference type="OrthoDB" id="8505at2157"/>
<sequence>MKLLKIYIREGDKYEGEPLYKYIIRVLKENNISGATVVKGIYGYGERGISDFNILSLSVDLPIIVEAVDEDEKIKKVFKKIKEILGKNGLAIIISCEK</sequence>